<dbReference type="InterPro" id="IPR036691">
    <property type="entry name" value="Endo/exonu/phosph_ase_sf"/>
</dbReference>
<feature type="compositionally biased region" description="Acidic residues" evidence="1">
    <location>
        <begin position="89"/>
        <end position="98"/>
    </location>
</feature>
<dbReference type="InterPro" id="IPR005135">
    <property type="entry name" value="Endo/exonuclease/phosphatase"/>
</dbReference>
<dbReference type="AlphaFoldDB" id="B4HD52"/>
<dbReference type="HOGENOM" id="CLU_657683_0_0_1"/>
<gene>
    <name evidence="3" type="primary">Dper\GL22410</name>
    <name evidence="3" type="ORF">Dper_GL22410</name>
</gene>
<feature type="region of interest" description="Disordered" evidence="1">
    <location>
        <begin position="169"/>
        <end position="235"/>
    </location>
</feature>
<evidence type="ECO:0000313" key="3">
    <source>
        <dbReference type="EMBL" id="EDW36721.1"/>
    </source>
</evidence>
<feature type="region of interest" description="Disordered" evidence="1">
    <location>
        <begin position="69"/>
        <end position="133"/>
    </location>
</feature>
<evidence type="ECO:0000259" key="2">
    <source>
        <dbReference type="Pfam" id="PF14529"/>
    </source>
</evidence>
<dbReference type="Gene3D" id="3.60.10.10">
    <property type="entry name" value="Endonuclease/exonuclease/phosphatase"/>
    <property type="match status" value="1"/>
</dbReference>
<reference evidence="3 4" key="1">
    <citation type="journal article" date="2007" name="Nature">
        <title>Evolution of genes and genomes on the Drosophila phylogeny.</title>
        <authorList>
            <consortium name="Drosophila 12 Genomes Consortium"/>
            <person name="Clark A.G."/>
            <person name="Eisen M.B."/>
            <person name="Smith D.R."/>
            <person name="Bergman C.M."/>
            <person name="Oliver B."/>
            <person name="Markow T.A."/>
            <person name="Kaufman T.C."/>
            <person name="Kellis M."/>
            <person name="Gelbart W."/>
            <person name="Iyer V.N."/>
            <person name="Pollard D.A."/>
            <person name="Sackton T.B."/>
            <person name="Larracuente A.M."/>
            <person name="Singh N.D."/>
            <person name="Abad J.P."/>
            <person name="Abt D.N."/>
            <person name="Adryan B."/>
            <person name="Aguade M."/>
            <person name="Akashi H."/>
            <person name="Anderson W.W."/>
            <person name="Aquadro C.F."/>
            <person name="Ardell D.H."/>
            <person name="Arguello R."/>
            <person name="Artieri C.G."/>
            <person name="Barbash D.A."/>
            <person name="Barker D."/>
            <person name="Barsanti P."/>
            <person name="Batterham P."/>
            <person name="Batzoglou S."/>
            <person name="Begun D."/>
            <person name="Bhutkar A."/>
            <person name="Blanco E."/>
            <person name="Bosak S.A."/>
            <person name="Bradley R.K."/>
            <person name="Brand A.D."/>
            <person name="Brent M.R."/>
            <person name="Brooks A.N."/>
            <person name="Brown R.H."/>
            <person name="Butlin R.K."/>
            <person name="Caggese C."/>
            <person name="Calvi B.R."/>
            <person name="Bernardo de Carvalho A."/>
            <person name="Caspi A."/>
            <person name="Castrezana S."/>
            <person name="Celniker S.E."/>
            <person name="Chang J.L."/>
            <person name="Chapple C."/>
            <person name="Chatterji S."/>
            <person name="Chinwalla A."/>
            <person name="Civetta A."/>
            <person name="Clifton S.W."/>
            <person name="Comeron J.M."/>
            <person name="Costello J.C."/>
            <person name="Coyne J.A."/>
            <person name="Daub J."/>
            <person name="David R.G."/>
            <person name="Delcher A.L."/>
            <person name="Delehaunty K."/>
            <person name="Do C.B."/>
            <person name="Ebling H."/>
            <person name="Edwards K."/>
            <person name="Eickbush T."/>
            <person name="Evans J.D."/>
            <person name="Filipski A."/>
            <person name="Findeiss S."/>
            <person name="Freyhult E."/>
            <person name="Fulton L."/>
            <person name="Fulton R."/>
            <person name="Garcia A.C."/>
            <person name="Gardiner A."/>
            <person name="Garfield D.A."/>
            <person name="Garvin B.E."/>
            <person name="Gibson G."/>
            <person name="Gilbert D."/>
            <person name="Gnerre S."/>
            <person name="Godfrey J."/>
            <person name="Good R."/>
            <person name="Gotea V."/>
            <person name="Gravely B."/>
            <person name="Greenberg A.J."/>
            <person name="Griffiths-Jones S."/>
            <person name="Gross S."/>
            <person name="Guigo R."/>
            <person name="Gustafson E.A."/>
            <person name="Haerty W."/>
            <person name="Hahn M.W."/>
            <person name="Halligan D.L."/>
            <person name="Halpern A.L."/>
            <person name="Halter G.M."/>
            <person name="Han M.V."/>
            <person name="Heger A."/>
            <person name="Hillier L."/>
            <person name="Hinrichs A.S."/>
            <person name="Holmes I."/>
            <person name="Hoskins R.A."/>
            <person name="Hubisz M.J."/>
            <person name="Hultmark D."/>
            <person name="Huntley M.A."/>
            <person name="Jaffe D.B."/>
            <person name="Jagadeeshan S."/>
            <person name="Jeck W.R."/>
            <person name="Johnson J."/>
            <person name="Jones C.D."/>
            <person name="Jordan W.C."/>
            <person name="Karpen G.H."/>
            <person name="Kataoka E."/>
            <person name="Keightley P.D."/>
            <person name="Kheradpour P."/>
            <person name="Kirkness E.F."/>
            <person name="Koerich L.B."/>
            <person name="Kristiansen K."/>
            <person name="Kudrna D."/>
            <person name="Kulathinal R.J."/>
            <person name="Kumar S."/>
            <person name="Kwok R."/>
            <person name="Lander E."/>
            <person name="Langley C.H."/>
            <person name="Lapoint R."/>
            <person name="Lazzaro B.P."/>
            <person name="Lee S.J."/>
            <person name="Levesque L."/>
            <person name="Li R."/>
            <person name="Lin C.F."/>
            <person name="Lin M.F."/>
            <person name="Lindblad-Toh K."/>
            <person name="Llopart A."/>
            <person name="Long M."/>
            <person name="Low L."/>
            <person name="Lozovsky E."/>
            <person name="Lu J."/>
            <person name="Luo M."/>
            <person name="Machado C.A."/>
            <person name="Makalowski W."/>
            <person name="Marzo M."/>
            <person name="Matsuda M."/>
            <person name="Matzkin L."/>
            <person name="McAllister B."/>
            <person name="McBride C.S."/>
            <person name="McKernan B."/>
            <person name="McKernan K."/>
            <person name="Mendez-Lago M."/>
            <person name="Minx P."/>
            <person name="Mollenhauer M.U."/>
            <person name="Montooth K."/>
            <person name="Mount S.M."/>
            <person name="Mu X."/>
            <person name="Myers E."/>
            <person name="Negre B."/>
            <person name="Newfeld S."/>
            <person name="Nielsen R."/>
            <person name="Noor M.A."/>
            <person name="O'Grady P."/>
            <person name="Pachter L."/>
            <person name="Papaceit M."/>
            <person name="Parisi M.J."/>
            <person name="Parisi M."/>
            <person name="Parts L."/>
            <person name="Pedersen J.S."/>
            <person name="Pesole G."/>
            <person name="Phillippy A.M."/>
            <person name="Ponting C.P."/>
            <person name="Pop M."/>
            <person name="Porcelli D."/>
            <person name="Powell J.R."/>
            <person name="Prohaska S."/>
            <person name="Pruitt K."/>
            <person name="Puig M."/>
            <person name="Quesneville H."/>
            <person name="Ram K.R."/>
            <person name="Rand D."/>
            <person name="Rasmussen M.D."/>
            <person name="Reed L.K."/>
            <person name="Reenan R."/>
            <person name="Reily A."/>
            <person name="Remington K.A."/>
            <person name="Rieger T.T."/>
            <person name="Ritchie M.G."/>
            <person name="Robin C."/>
            <person name="Rogers Y.H."/>
            <person name="Rohde C."/>
            <person name="Rozas J."/>
            <person name="Rubenfield M.J."/>
            <person name="Ruiz A."/>
            <person name="Russo S."/>
            <person name="Salzberg S.L."/>
            <person name="Sanchez-Gracia A."/>
            <person name="Saranga D.J."/>
            <person name="Sato H."/>
            <person name="Schaeffer S.W."/>
            <person name="Schatz M.C."/>
            <person name="Schlenke T."/>
            <person name="Schwartz R."/>
            <person name="Segarra C."/>
            <person name="Singh R.S."/>
            <person name="Sirot L."/>
            <person name="Sirota M."/>
            <person name="Sisneros N.B."/>
            <person name="Smith C.D."/>
            <person name="Smith T.F."/>
            <person name="Spieth J."/>
            <person name="Stage D.E."/>
            <person name="Stark A."/>
            <person name="Stephan W."/>
            <person name="Strausberg R.L."/>
            <person name="Strempel S."/>
            <person name="Sturgill D."/>
            <person name="Sutton G."/>
            <person name="Sutton G.G."/>
            <person name="Tao W."/>
            <person name="Teichmann S."/>
            <person name="Tobari Y.N."/>
            <person name="Tomimura Y."/>
            <person name="Tsolas J.M."/>
            <person name="Valente V.L."/>
            <person name="Venter E."/>
            <person name="Venter J.C."/>
            <person name="Vicario S."/>
            <person name="Vieira F.G."/>
            <person name="Vilella A.J."/>
            <person name="Villasante A."/>
            <person name="Walenz B."/>
            <person name="Wang J."/>
            <person name="Wasserman M."/>
            <person name="Watts T."/>
            <person name="Wilson D."/>
            <person name="Wilson R.K."/>
            <person name="Wing R.A."/>
            <person name="Wolfner M.F."/>
            <person name="Wong A."/>
            <person name="Wong G.K."/>
            <person name="Wu C.I."/>
            <person name="Wu G."/>
            <person name="Yamamoto D."/>
            <person name="Yang H.P."/>
            <person name="Yang S.P."/>
            <person name="Yorke J.A."/>
            <person name="Yoshida K."/>
            <person name="Zdobnov E."/>
            <person name="Zhang P."/>
            <person name="Zhang Y."/>
            <person name="Zimin A.V."/>
            <person name="Baldwin J."/>
            <person name="Abdouelleil A."/>
            <person name="Abdulkadir J."/>
            <person name="Abebe A."/>
            <person name="Abera B."/>
            <person name="Abreu J."/>
            <person name="Acer S.C."/>
            <person name="Aftuck L."/>
            <person name="Alexander A."/>
            <person name="An P."/>
            <person name="Anderson E."/>
            <person name="Anderson S."/>
            <person name="Arachi H."/>
            <person name="Azer M."/>
            <person name="Bachantsang P."/>
            <person name="Barry A."/>
            <person name="Bayul T."/>
            <person name="Berlin A."/>
            <person name="Bessette D."/>
            <person name="Bloom T."/>
            <person name="Blye J."/>
            <person name="Boguslavskiy L."/>
            <person name="Bonnet C."/>
            <person name="Boukhgalter B."/>
            <person name="Bourzgui I."/>
            <person name="Brown A."/>
            <person name="Cahill P."/>
            <person name="Channer S."/>
            <person name="Cheshatsang Y."/>
            <person name="Chuda L."/>
            <person name="Citroen M."/>
            <person name="Collymore A."/>
            <person name="Cooke P."/>
            <person name="Costello M."/>
            <person name="D'Aco K."/>
            <person name="Daza R."/>
            <person name="De Haan G."/>
            <person name="DeGray S."/>
            <person name="DeMaso C."/>
            <person name="Dhargay N."/>
            <person name="Dooley K."/>
            <person name="Dooley E."/>
            <person name="Doricent M."/>
            <person name="Dorje P."/>
            <person name="Dorjee K."/>
            <person name="Dupes A."/>
            <person name="Elong R."/>
            <person name="Falk J."/>
            <person name="Farina A."/>
            <person name="Faro S."/>
            <person name="Ferguson D."/>
            <person name="Fisher S."/>
            <person name="Foley C.D."/>
            <person name="Franke A."/>
            <person name="Friedrich D."/>
            <person name="Gadbois L."/>
            <person name="Gearin G."/>
            <person name="Gearin C.R."/>
            <person name="Giannoukos G."/>
            <person name="Goode T."/>
            <person name="Graham J."/>
            <person name="Grandbois E."/>
            <person name="Grewal S."/>
            <person name="Gyaltsen K."/>
            <person name="Hafez N."/>
            <person name="Hagos B."/>
            <person name="Hall J."/>
            <person name="Henson C."/>
            <person name="Hollinger A."/>
            <person name="Honan T."/>
            <person name="Huard M.D."/>
            <person name="Hughes L."/>
            <person name="Hurhula B."/>
            <person name="Husby M.E."/>
            <person name="Kamat A."/>
            <person name="Kanga B."/>
            <person name="Kashin S."/>
            <person name="Khazanovich D."/>
            <person name="Kisner P."/>
            <person name="Lance K."/>
            <person name="Lara M."/>
            <person name="Lee W."/>
            <person name="Lennon N."/>
            <person name="Letendre F."/>
            <person name="LeVine R."/>
            <person name="Lipovsky A."/>
            <person name="Liu X."/>
            <person name="Liu J."/>
            <person name="Liu S."/>
            <person name="Lokyitsang T."/>
            <person name="Lokyitsang Y."/>
            <person name="Lubonja R."/>
            <person name="Lui A."/>
            <person name="MacDonald P."/>
            <person name="Magnisalis V."/>
            <person name="Maru K."/>
            <person name="Matthews C."/>
            <person name="McCusker W."/>
            <person name="McDonough S."/>
            <person name="Mehta T."/>
            <person name="Meldrim J."/>
            <person name="Meneus L."/>
            <person name="Mihai O."/>
            <person name="Mihalev A."/>
            <person name="Mihova T."/>
            <person name="Mittelman R."/>
            <person name="Mlenga V."/>
            <person name="Montmayeur A."/>
            <person name="Mulrain L."/>
            <person name="Navidi A."/>
            <person name="Naylor J."/>
            <person name="Negash T."/>
            <person name="Nguyen T."/>
            <person name="Nguyen N."/>
            <person name="Nicol R."/>
            <person name="Norbu C."/>
            <person name="Norbu N."/>
            <person name="Novod N."/>
            <person name="O'Neill B."/>
            <person name="Osman S."/>
            <person name="Markiewicz E."/>
            <person name="Oyono O.L."/>
            <person name="Patti C."/>
            <person name="Phunkhang P."/>
            <person name="Pierre F."/>
            <person name="Priest M."/>
            <person name="Raghuraman S."/>
            <person name="Rege F."/>
            <person name="Reyes R."/>
            <person name="Rise C."/>
            <person name="Rogov P."/>
            <person name="Ross K."/>
            <person name="Ryan E."/>
            <person name="Settipalli S."/>
            <person name="Shea T."/>
            <person name="Sherpa N."/>
            <person name="Shi L."/>
            <person name="Shih D."/>
            <person name="Sparrow T."/>
            <person name="Spaulding J."/>
            <person name="Stalker J."/>
            <person name="Stange-Thomann N."/>
            <person name="Stavropoulos S."/>
            <person name="Stone C."/>
            <person name="Strader C."/>
            <person name="Tesfaye S."/>
            <person name="Thomson T."/>
            <person name="Thoulutsang Y."/>
            <person name="Thoulutsang D."/>
            <person name="Topham K."/>
            <person name="Topping I."/>
            <person name="Tsamla T."/>
            <person name="Vassiliev H."/>
            <person name="Vo A."/>
            <person name="Wangchuk T."/>
            <person name="Wangdi T."/>
            <person name="Weiand M."/>
            <person name="Wilkinson J."/>
            <person name="Wilson A."/>
            <person name="Yadav S."/>
            <person name="Young G."/>
            <person name="Yu Q."/>
            <person name="Zembek L."/>
            <person name="Zhong D."/>
            <person name="Zimmer A."/>
            <person name="Zwirko Z."/>
            <person name="Jaffe D.B."/>
            <person name="Alvarez P."/>
            <person name="Brockman W."/>
            <person name="Butler J."/>
            <person name="Chin C."/>
            <person name="Gnerre S."/>
            <person name="Grabherr M."/>
            <person name="Kleber M."/>
            <person name="Mauceli E."/>
            <person name="MacCallum I."/>
        </authorList>
    </citation>
    <scope>NUCLEOTIDE SEQUENCE [LARGE SCALE GENOMIC DNA]</scope>
    <source>
        <strain evidence="4">MSH-3 / Tucson 14011-0111.49</strain>
    </source>
</reference>
<dbReference type="PhylomeDB" id="B4HD52"/>
<dbReference type="SMR" id="B4HD52"/>
<evidence type="ECO:0000256" key="1">
    <source>
        <dbReference type="SAM" id="MobiDB-lite"/>
    </source>
</evidence>
<proteinExistence type="predicted"/>
<feature type="domain" description="Endonuclease/exonuclease/phosphatase" evidence="2">
    <location>
        <begin position="256"/>
        <end position="351"/>
    </location>
</feature>
<name>B4HD52_DROPE</name>
<accession>B4HD52</accession>
<organism evidence="4">
    <name type="scientific">Drosophila persimilis</name>
    <name type="common">Fruit fly</name>
    <dbReference type="NCBI Taxonomy" id="7234"/>
    <lineage>
        <taxon>Eukaryota</taxon>
        <taxon>Metazoa</taxon>
        <taxon>Ecdysozoa</taxon>
        <taxon>Arthropoda</taxon>
        <taxon>Hexapoda</taxon>
        <taxon>Insecta</taxon>
        <taxon>Pterygota</taxon>
        <taxon>Neoptera</taxon>
        <taxon>Endopterygota</taxon>
        <taxon>Diptera</taxon>
        <taxon>Brachycera</taxon>
        <taxon>Muscomorpha</taxon>
        <taxon>Ephydroidea</taxon>
        <taxon>Drosophilidae</taxon>
        <taxon>Drosophila</taxon>
        <taxon>Sophophora</taxon>
    </lineage>
</organism>
<sequence>METKRLTHEDGKKKMEDLRAFLEEQQAIVREGGYRADASRQRRASLLSRGDEEDWCDGSQFLQLLASPLVSPAPSGHDSVSPTVSSDEGAGESEDEVICTDGPRAPTAQEKARWRRQQRTEPETRTRRPLTLRDRIEAVKRRFQEATPEEKRRIHRVLEAARTIRRRRDERLEARRRQAGRAASKEEPGQESDEAPPLPPFRVVLPPMQSRTDEAETEGAQPQAMGERATNSETEWQRLSAAGSKEGGRRVALRALITDCEAKDTGLIVGCDANAHHCQWGSTDTNERGEYLFNYLLTTQMVLLNRGSDPTFIIKNRKEVLDLTLASHELHGNIVFWRALEEHFCSDHSDIENNSEASRLRKVLSKTTPTMGYLKDADQSWTTSSNESLNLLLNIHYPAALKTDHSTSRLMPLPQVIS</sequence>
<dbReference type="OrthoDB" id="7875629at2759"/>
<protein>
    <submittedName>
        <fullName evidence="3">GL22410</fullName>
    </submittedName>
</protein>
<feature type="compositionally biased region" description="Basic and acidic residues" evidence="1">
    <location>
        <begin position="118"/>
        <end position="133"/>
    </location>
</feature>
<dbReference type="GO" id="GO:0003824">
    <property type="term" value="F:catalytic activity"/>
    <property type="evidence" value="ECO:0007669"/>
    <property type="project" value="InterPro"/>
</dbReference>
<dbReference type="SUPFAM" id="SSF56219">
    <property type="entry name" value="DNase I-like"/>
    <property type="match status" value="1"/>
</dbReference>
<dbReference type="eggNOG" id="ENOG502TJNG">
    <property type="taxonomic scope" value="Eukaryota"/>
</dbReference>
<dbReference type="STRING" id="7234.B4HD52"/>
<keyword evidence="4" id="KW-1185">Reference proteome</keyword>
<dbReference type="EMBL" id="CH479692">
    <property type="protein sequence ID" value="EDW36721.1"/>
    <property type="molecule type" value="Genomic_DNA"/>
</dbReference>
<dbReference type="Pfam" id="PF14529">
    <property type="entry name" value="Exo_endo_phos_2"/>
    <property type="match status" value="1"/>
</dbReference>
<dbReference type="Proteomes" id="UP000008744">
    <property type="component" value="Unassembled WGS sequence"/>
</dbReference>
<evidence type="ECO:0000313" key="4">
    <source>
        <dbReference type="Proteomes" id="UP000008744"/>
    </source>
</evidence>